<feature type="site" description="Important for activity" evidence="4">
    <location>
        <position position="91"/>
    </location>
</feature>
<gene>
    <name evidence="4" type="primary">hemA</name>
    <name evidence="7" type="ORF">KK078_23400</name>
</gene>
<dbReference type="HAMAP" id="MF_00087">
    <property type="entry name" value="Glu_tRNA_reductase"/>
    <property type="match status" value="1"/>
</dbReference>
<dbReference type="Gene3D" id="3.30.460.30">
    <property type="entry name" value="Glutamyl-tRNA reductase, N-terminal domain"/>
    <property type="match status" value="1"/>
</dbReference>
<evidence type="ECO:0000259" key="6">
    <source>
        <dbReference type="Pfam" id="PF05201"/>
    </source>
</evidence>
<keyword evidence="2 4" id="KW-0560">Oxidoreductase</keyword>
<dbReference type="GO" id="GO:0019353">
    <property type="term" value="P:protoporphyrinogen IX biosynthetic process from glutamate"/>
    <property type="evidence" value="ECO:0007669"/>
    <property type="project" value="TreeGrafter"/>
</dbReference>
<name>A0AAP2DD79_9BACT</name>
<dbReference type="InterPro" id="IPR015895">
    <property type="entry name" value="4pyrrol_synth_GluRdtase_N"/>
</dbReference>
<comment type="pathway">
    <text evidence="4">Porphyrin-containing compound metabolism; protoporphyrin-IX biosynthesis; 5-aminolevulinate from L-glutamyl-tRNA(Glu): step 1/2.</text>
</comment>
<comment type="subunit">
    <text evidence="4">Homodimer.</text>
</comment>
<dbReference type="EMBL" id="JAHESC010000043">
    <property type="protein sequence ID" value="MBT1689529.1"/>
    <property type="molecule type" value="Genomic_DNA"/>
</dbReference>
<evidence type="ECO:0000313" key="8">
    <source>
        <dbReference type="Proteomes" id="UP001319180"/>
    </source>
</evidence>
<evidence type="ECO:0000256" key="2">
    <source>
        <dbReference type="ARBA" id="ARBA00023002"/>
    </source>
</evidence>
<dbReference type="GO" id="GO:0008883">
    <property type="term" value="F:glutamyl-tRNA reductase activity"/>
    <property type="evidence" value="ECO:0007669"/>
    <property type="project" value="UniProtKB-UniRule"/>
</dbReference>
<reference evidence="7 8" key="1">
    <citation type="submission" date="2021-05" db="EMBL/GenBank/DDBJ databases">
        <title>A Polyphasic approach of four new species of the genus Ohtaekwangia: Ohtaekwangia histidinii sp. nov., Ohtaekwangia cretensis sp. nov., Ohtaekwangia indiensis sp. nov., Ohtaekwangia reichenbachii sp. nov. from diverse environment.</title>
        <authorList>
            <person name="Octaviana S."/>
        </authorList>
    </citation>
    <scope>NUCLEOTIDE SEQUENCE [LARGE SCALE GENOMIC DNA]</scope>
    <source>
        <strain evidence="7 8">PWU37</strain>
    </source>
</reference>
<evidence type="ECO:0000256" key="4">
    <source>
        <dbReference type="HAMAP-Rule" id="MF_00087"/>
    </source>
</evidence>
<feature type="domain" description="Glutamyl-tRNA reductase N-terminal" evidence="6">
    <location>
        <begin position="10"/>
        <end position="148"/>
    </location>
</feature>
<dbReference type="GO" id="GO:0050661">
    <property type="term" value="F:NADP binding"/>
    <property type="evidence" value="ECO:0007669"/>
    <property type="project" value="InterPro"/>
</dbReference>
<dbReference type="InterPro" id="IPR000343">
    <property type="entry name" value="4pyrrol_synth_GluRdtase"/>
</dbReference>
<comment type="domain">
    <text evidence="4">Possesses an unusual extended V-shaped dimeric structure with each monomer consisting of three distinct domains arranged along a curved 'spinal' alpha-helix. The N-terminal catalytic domain specifically recognizes the glutamate moiety of the substrate. The second domain is the NADPH-binding domain, and the third C-terminal domain is responsible for dimerization.</text>
</comment>
<dbReference type="SUPFAM" id="SSF69742">
    <property type="entry name" value="Glutamyl tRNA-reductase catalytic, N-terminal domain"/>
    <property type="match status" value="1"/>
</dbReference>
<dbReference type="EC" id="1.2.1.70" evidence="4"/>
<keyword evidence="1 4" id="KW-0521">NADP</keyword>
<comment type="caution">
    <text evidence="4">Lacks conserved residue(s) required for the propagation of feature annotation.</text>
</comment>
<organism evidence="7 8">
    <name type="scientific">Dawidia soli</name>
    <dbReference type="NCBI Taxonomy" id="2782352"/>
    <lineage>
        <taxon>Bacteria</taxon>
        <taxon>Pseudomonadati</taxon>
        <taxon>Bacteroidota</taxon>
        <taxon>Cytophagia</taxon>
        <taxon>Cytophagales</taxon>
        <taxon>Chryseotaleaceae</taxon>
        <taxon>Dawidia</taxon>
    </lineage>
</organism>
<comment type="miscellaneous">
    <text evidence="4">During catalysis, the active site Cys acts as a nucleophile attacking the alpha-carbonyl group of tRNA-bound glutamate with the formation of a thioester intermediate between enzyme and glutamate, and the concomitant release of tRNA(Glu). The thioester intermediate is finally reduced by direct hydride transfer from NADPH, to form the product GSA.</text>
</comment>
<evidence type="ECO:0000259" key="5">
    <source>
        <dbReference type="Pfam" id="PF01488"/>
    </source>
</evidence>
<dbReference type="SUPFAM" id="SSF51735">
    <property type="entry name" value="NAD(P)-binding Rossmann-fold domains"/>
    <property type="match status" value="1"/>
</dbReference>
<feature type="binding site" evidence="4">
    <location>
        <begin position="181"/>
        <end position="186"/>
    </location>
    <ligand>
        <name>NADP(+)</name>
        <dbReference type="ChEBI" id="CHEBI:58349"/>
    </ligand>
</feature>
<sequence length="419" mass="47551">MAKHIFGAEISHENAPLHIREKLGTDDASVKQYIQQLKKDLDEVCILSTSSRFVIYGVGQNITPLINFFFRDPILFHYVQFYKNTEAAVGHLFATASGLCSQVKGDRHILTQVKHAHQVGLNTGSIGLLLDSLLREAVEIGRKVRAQTGIDQHCVSLVDLGLDMLRRRLGELTEKKVLVIGTGKMARLVLDRLYADGCKHVTIVSHDAQRAGVLAARMHMQAGHIRNVAHYFMQADIIVGATDRPVSIFPTAAKPQHPSLQKRFVLDFGAPPNFDRAMAQYDSIEFFDRDNFYEQLPDAARCRNSVDEARKIVHAEAREFVSLFAQFYTTPILAPYWVRRLSTKDNNLKGFLSRITKPNARDAVRLRKLTYRFVHRLDDEQLRNLRLYTVTGDTQAPSPADVVRHVKNFENLRFYLSVN</sequence>
<feature type="binding site" evidence="4">
    <location>
        <position position="101"/>
    </location>
    <ligand>
        <name>substrate</name>
    </ligand>
</feature>
<dbReference type="Pfam" id="PF05201">
    <property type="entry name" value="GlutR_N"/>
    <property type="match status" value="1"/>
</dbReference>
<dbReference type="Proteomes" id="UP001319180">
    <property type="component" value="Unassembled WGS sequence"/>
</dbReference>
<proteinExistence type="inferred from homology"/>
<dbReference type="InterPro" id="IPR036291">
    <property type="entry name" value="NAD(P)-bd_dom_sf"/>
</dbReference>
<dbReference type="Pfam" id="PF01488">
    <property type="entry name" value="Shikimate_DH"/>
    <property type="match status" value="1"/>
</dbReference>
<comment type="function">
    <text evidence="4">Catalyzes the NADPH-dependent reduction of glutamyl-tRNA(Glu) to glutamate 1-semialdehyde (GSA).</text>
</comment>
<keyword evidence="8" id="KW-1185">Reference proteome</keyword>
<accession>A0AAP2DD79</accession>
<dbReference type="PANTHER" id="PTHR43013:SF1">
    <property type="entry name" value="GLUTAMYL-TRNA REDUCTASE"/>
    <property type="match status" value="1"/>
</dbReference>
<evidence type="ECO:0000256" key="1">
    <source>
        <dbReference type="ARBA" id="ARBA00022857"/>
    </source>
</evidence>
<feature type="binding site" evidence="4">
    <location>
        <position position="112"/>
    </location>
    <ligand>
        <name>substrate</name>
    </ligand>
</feature>
<dbReference type="Gene3D" id="3.40.50.720">
    <property type="entry name" value="NAD(P)-binding Rossmann-like Domain"/>
    <property type="match status" value="1"/>
</dbReference>
<comment type="caution">
    <text evidence="7">The sequence shown here is derived from an EMBL/GenBank/DDBJ whole genome shotgun (WGS) entry which is preliminary data.</text>
</comment>
<dbReference type="AlphaFoldDB" id="A0AAP2DD79"/>
<comment type="similarity">
    <text evidence="4">Belongs to the glutamyl-tRNA reductase family.</text>
</comment>
<feature type="domain" description="Quinate/shikimate 5-dehydrogenase/glutamyl-tRNA reductase" evidence="5">
    <location>
        <begin position="166"/>
        <end position="292"/>
    </location>
</feature>
<dbReference type="InterPro" id="IPR036343">
    <property type="entry name" value="GluRdtase_N_sf"/>
</dbReference>
<dbReference type="InterPro" id="IPR006151">
    <property type="entry name" value="Shikm_DH/Glu-tRNA_Rdtase"/>
</dbReference>
<dbReference type="PANTHER" id="PTHR43013">
    <property type="entry name" value="GLUTAMYL-TRNA REDUCTASE"/>
    <property type="match status" value="1"/>
</dbReference>
<protein>
    <recommendedName>
        <fullName evidence="4">Glutamyl-tRNA reductase</fullName>
        <shortName evidence="4">GluTR</shortName>
        <ecNumber evidence="4">1.2.1.70</ecNumber>
    </recommendedName>
</protein>
<comment type="catalytic activity">
    <reaction evidence="4">
        <text>(S)-4-amino-5-oxopentanoate + tRNA(Glu) + NADP(+) = L-glutamyl-tRNA(Glu) + NADPH + H(+)</text>
        <dbReference type="Rhea" id="RHEA:12344"/>
        <dbReference type="Rhea" id="RHEA-COMP:9663"/>
        <dbReference type="Rhea" id="RHEA-COMP:9680"/>
        <dbReference type="ChEBI" id="CHEBI:15378"/>
        <dbReference type="ChEBI" id="CHEBI:57501"/>
        <dbReference type="ChEBI" id="CHEBI:57783"/>
        <dbReference type="ChEBI" id="CHEBI:58349"/>
        <dbReference type="ChEBI" id="CHEBI:78442"/>
        <dbReference type="ChEBI" id="CHEBI:78520"/>
        <dbReference type="EC" id="1.2.1.70"/>
    </reaction>
</comment>
<evidence type="ECO:0000313" key="7">
    <source>
        <dbReference type="EMBL" id="MBT1689529.1"/>
    </source>
</evidence>
<keyword evidence="3 4" id="KW-0627">Porphyrin biosynthesis</keyword>
<dbReference type="RefSeq" id="WP_254092751.1">
    <property type="nucleotide sequence ID" value="NZ_JAHESC010000043.1"/>
</dbReference>
<evidence type="ECO:0000256" key="3">
    <source>
        <dbReference type="ARBA" id="ARBA00023244"/>
    </source>
</evidence>